<evidence type="ECO:0000313" key="3">
    <source>
        <dbReference type="Proteomes" id="UP000807825"/>
    </source>
</evidence>
<reference evidence="2" key="1">
    <citation type="submission" date="2020-07" db="EMBL/GenBank/DDBJ databases">
        <title>Huge and variable diversity of episymbiotic CPR bacteria and DPANN archaea in groundwater ecosystems.</title>
        <authorList>
            <person name="He C.Y."/>
            <person name="Keren R."/>
            <person name="Whittaker M."/>
            <person name="Farag I.F."/>
            <person name="Doudna J."/>
            <person name="Cate J.H.D."/>
            <person name="Banfield J.F."/>
        </authorList>
    </citation>
    <scope>NUCLEOTIDE SEQUENCE</scope>
    <source>
        <strain evidence="2">NC_groundwater_1664_Pr3_B-0.1um_52_9</strain>
    </source>
</reference>
<name>A0A9D6V1S3_9BACT</name>
<accession>A0A9D6V1S3</accession>
<organism evidence="2 3">
    <name type="scientific">Desulfomonile tiedjei</name>
    <dbReference type="NCBI Taxonomy" id="2358"/>
    <lineage>
        <taxon>Bacteria</taxon>
        <taxon>Pseudomonadati</taxon>
        <taxon>Thermodesulfobacteriota</taxon>
        <taxon>Desulfomonilia</taxon>
        <taxon>Desulfomonilales</taxon>
        <taxon>Desulfomonilaceae</taxon>
        <taxon>Desulfomonile</taxon>
    </lineage>
</organism>
<gene>
    <name evidence="2" type="ORF">HY912_06665</name>
</gene>
<proteinExistence type="predicted"/>
<dbReference type="PANTHER" id="PTHR23011:SF28">
    <property type="entry name" value="CYCLIC NUCLEOTIDE-BINDING DOMAIN CONTAINING PROTEIN"/>
    <property type="match status" value="1"/>
</dbReference>
<dbReference type="SUPFAM" id="SSF51206">
    <property type="entry name" value="cAMP-binding domain-like"/>
    <property type="match status" value="1"/>
</dbReference>
<dbReference type="Gene3D" id="2.60.120.10">
    <property type="entry name" value="Jelly Rolls"/>
    <property type="match status" value="1"/>
</dbReference>
<dbReference type="InterPro" id="IPR014710">
    <property type="entry name" value="RmlC-like_jellyroll"/>
</dbReference>
<dbReference type="AlphaFoldDB" id="A0A9D6V1S3"/>
<feature type="non-terminal residue" evidence="2">
    <location>
        <position position="66"/>
    </location>
</feature>
<dbReference type="CDD" id="cd00038">
    <property type="entry name" value="CAP_ED"/>
    <property type="match status" value="1"/>
</dbReference>
<evidence type="ECO:0000313" key="2">
    <source>
        <dbReference type="EMBL" id="MBI5249159.1"/>
    </source>
</evidence>
<sequence>MELIQKIARIPLFEGLPQDQQQELANIAQQKSFERGRTIFSEGEPANGFFVVMSGKVKIFKISPEG</sequence>
<dbReference type="InterPro" id="IPR018490">
    <property type="entry name" value="cNMP-bd_dom_sf"/>
</dbReference>
<dbReference type="InterPro" id="IPR000595">
    <property type="entry name" value="cNMP-bd_dom"/>
</dbReference>
<dbReference type="EMBL" id="JACRDE010000185">
    <property type="protein sequence ID" value="MBI5249159.1"/>
    <property type="molecule type" value="Genomic_DNA"/>
</dbReference>
<dbReference type="Proteomes" id="UP000807825">
    <property type="component" value="Unassembled WGS sequence"/>
</dbReference>
<dbReference type="Pfam" id="PF00027">
    <property type="entry name" value="cNMP_binding"/>
    <property type="match status" value="1"/>
</dbReference>
<feature type="domain" description="Cyclic nucleotide-binding" evidence="1">
    <location>
        <begin position="12"/>
        <end position="66"/>
    </location>
</feature>
<evidence type="ECO:0000259" key="1">
    <source>
        <dbReference type="PROSITE" id="PS50042"/>
    </source>
</evidence>
<protein>
    <submittedName>
        <fullName evidence="2">Cyclic nucleotide-binding domain-containing protein</fullName>
    </submittedName>
</protein>
<dbReference type="PANTHER" id="PTHR23011">
    <property type="entry name" value="CYCLIC NUCLEOTIDE-BINDING DOMAIN CONTAINING PROTEIN"/>
    <property type="match status" value="1"/>
</dbReference>
<comment type="caution">
    <text evidence="2">The sequence shown here is derived from an EMBL/GenBank/DDBJ whole genome shotgun (WGS) entry which is preliminary data.</text>
</comment>
<dbReference type="PROSITE" id="PS50042">
    <property type="entry name" value="CNMP_BINDING_3"/>
    <property type="match status" value="1"/>
</dbReference>